<protein>
    <submittedName>
        <fullName evidence="1">Uncharacterized protein</fullName>
    </submittedName>
</protein>
<proteinExistence type="predicted"/>
<organism evidence="1">
    <name type="scientific">hydrocarbon metagenome</name>
    <dbReference type="NCBI Taxonomy" id="938273"/>
    <lineage>
        <taxon>unclassified sequences</taxon>
        <taxon>metagenomes</taxon>
        <taxon>ecological metagenomes</taxon>
    </lineage>
</organism>
<dbReference type="AlphaFoldDB" id="A0A0W8F7C0"/>
<accession>A0A0W8F7C0</accession>
<dbReference type="InterPro" id="IPR019613">
    <property type="entry name" value="DUF4198"/>
</dbReference>
<comment type="caution">
    <text evidence="1">The sequence shown here is derived from an EMBL/GenBank/DDBJ whole genome shotgun (WGS) entry which is preliminary data.</text>
</comment>
<evidence type="ECO:0000313" key="1">
    <source>
        <dbReference type="EMBL" id="KUG16765.1"/>
    </source>
</evidence>
<dbReference type="EMBL" id="LNQE01001480">
    <property type="protein sequence ID" value="KUG16765.1"/>
    <property type="molecule type" value="Genomic_DNA"/>
</dbReference>
<name>A0A0W8F7C0_9ZZZZ</name>
<gene>
    <name evidence="1" type="ORF">ASZ90_013502</name>
</gene>
<dbReference type="Pfam" id="PF10670">
    <property type="entry name" value="DUF4198"/>
    <property type="match status" value="1"/>
</dbReference>
<reference evidence="1" key="1">
    <citation type="journal article" date="2015" name="Proc. Natl. Acad. Sci. U.S.A.">
        <title>Networks of energetic and metabolic interactions define dynamics in microbial communities.</title>
        <authorList>
            <person name="Embree M."/>
            <person name="Liu J.K."/>
            <person name="Al-Bassam M.M."/>
            <person name="Zengler K."/>
        </authorList>
    </citation>
    <scope>NUCLEOTIDE SEQUENCE</scope>
</reference>
<sequence length="261" mass="28637">MRTIALLILLGLMISSAAAHSLYAEFPQDTGPDSQTEFWIAYGHGGSADSQIESLPLARLISPDGSEGELFFEPYRDGLKGSVAFDDPGCYILDLQMDTTFFDPASFGAAGKKSLVEKYGRVLMPYQSGEGYDWSSRKGMEIVPEADPYQLKSGEDFRARVFYNGKPVPGSYSAIITRSPEDVLVVQHAQESEISGESEDGIISFATGRAGLWVLAFEATIDESGTWTAVKDDPSENYKKGDQVEYEEIAPTAYLTFWVND</sequence>